<dbReference type="CDD" id="cd07377">
    <property type="entry name" value="WHTH_GntR"/>
    <property type="match status" value="1"/>
</dbReference>
<reference evidence="5 6" key="1">
    <citation type="submission" date="2016-06" db="EMBL/GenBank/DDBJ databases">
        <authorList>
            <person name="Kjaerup R.B."/>
            <person name="Dalgaard T.S."/>
            <person name="Juul-Madsen H.R."/>
        </authorList>
    </citation>
    <scope>NUCLEOTIDE SEQUENCE [LARGE SCALE GENOMIC DNA]</scope>
    <source>
        <strain evidence="5 6">DSM 43913</strain>
    </source>
</reference>
<dbReference type="Pfam" id="PF00392">
    <property type="entry name" value="GntR"/>
    <property type="match status" value="1"/>
</dbReference>
<dbReference type="SMART" id="SM00895">
    <property type="entry name" value="FCD"/>
    <property type="match status" value="1"/>
</dbReference>
<proteinExistence type="predicted"/>
<dbReference type="GeneID" id="95801794"/>
<sequence>MTTIDATPLRGTERPGPRRQEVATRIKEYILRNRLKPGNLLPTEIELCEAVGASRSSVREAVKILSALDIVEVRHGHGTFVGRMSLNALVESLAFRGLLSGEEDHHVLGQVVDVRQTLEQGLAAQAIDVLDEEHRAELSALADEMENLAAQGKDFLEVDRAFHLKLMEPLGNDLILQLTEAFWQVQAIVAPTLRTEPEDRVITAQRHRAIVDAVAAGDPAGLRSAIAEHYAPIRASIARAVQP</sequence>
<organism evidence="5 6">
    <name type="scientific">Micromonospora echinofusca</name>
    <dbReference type="NCBI Taxonomy" id="47858"/>
    <lineage>
        <taxon>Bacteria</taxon>
        <taxon>Bacillati</taxon>
        <taxon>Actinomycetota</taxon>
        <taxon>Actinomycetes</taxon>
        <taxon>Micromonosporales</taxon>
        <taxon>Micromonosporaceae</taxon>
        <taxon>Micromonospora</taxon>
    </lineage>
</organism>
<evidence type="ECO:0000259" key="4">
    <source>
        <dbReference type="PROSITE" id="PS50949"/>
    </source>
</evidence>
<evidence type="ECO:0000256" key="1">
    <source>
        <dbReference type="ARBA" id="ARBA00023015"/>
    </source>
</evidence>
<dbReference type="PANTHER" id="PTHR43537">
    <property type="entry name" value="TRANSCRIPTIONAL REGULATOR, GNTR FAMILY"/>
    <property type="match status" value="1"/>
</dbReference>
<evidence type="ECO:0000256" key="2">
    <source>
        <dbReference type="ARBA" id="ARBA00023125"/>
    </source>
</evidence>
<dbReference type="EMBL" id="LT607733">
    <property type="protein sequence ID" value="SCG15732.1"/>
    <property type="molecule type" value="Genomic_DNA"/>
</dbReference>
<dbReference type="GO" id="GO:0003700">
    <property type="term" value="F:DNA-binding transcription factor activity"/>
    <property type="evidence" value="ECO:0007669"/>
    <property type="project" value="InterPro"/>
</dbReference>
<dbReference type="InterPro" id="IPR011711">
    <property type="entry name" value="GntR_C"/>
</dbReference>
<dbReference type="Pfam" id="PF07729">
    <property type="entry name" value="FCD"/>
    <property type="match status" value="1"/>
</dbReference>
<dbReference type="InterPro" id="IPR000524">
    <property type="entry name" value="Tscrpt_reg_HTH_GntR"/>
</dbReference>
<dbReference type="RefSeq" id="WP_088999715.1">
    <property type="nucleotide sequence ID" value="NZ_JBEZEO010000005.1"/>
</dbReference>
<dbReference type="PROSITE" id="PS50949">
    <property type="entry name" value="HTH_GNTR"/>
    <property type="match status" value="1"/>
</dbReference>
<gene>
    <name evidence="5" type="ORF">GA0070610_1975</name>
</gene>
<name>A0A1C5G845_MICEH</name>
<dbReference type="PANTHER" id="PTHR43537:SF5">
    <property type="entry name" value="UXU OPERON TRANSCRIPTIONAL REGULATOR"/>
    <property type="match status" value="1"/>
</dbReference>
<protein>
    <submittedName>
        <fullName evidence="5">Transcriptional regulator, GntR family</fullName>
    </submittedName>
</protein>
<dbReference type="InterPro" id="IPR036390">
    <property type="entry name" value="WH_DNA-bd_sf"/>
</dbReference>
<keyword evidence="3" id="KW-0804">Transcription</keyword>
<dbReference type="InterPro" id="IPR036388">
    <property type="entry name" value="WH-like_DNA-bd_sf"/>
</dbReference>
<dbReference type="SMART" id="SM00345">
    <property type="entry name" value="HTH_GNTR"/>
    <property type="match status" value="1"/>
</dbReference>
<dbReference type="InterPro" id="IPR008920">
    <property type="entry name" value="TF_FadR/GntR_C"/>
</dbReference>
<evidence type="ECO:0000313" key="5">
    <source>
        <dbReference type="EMBL" id="SCG15732.1"/>
    </source>
</evidence>
<dbReference type="PRINTS" id="PR00035">
    <property type="entry name" value="HTHGNTR"/>
</dbReference>
<accession>A0A1C5G845</accession>
<keyword evidence="1" id="KW-0805">Transcription regulation</keyword>
<keyword evidence="2" id="KW-0238">DNA-binding</keyword>
<dbReference type="Proteomes" id="UP000198251">
    <property type="component" value="Chromosome I"/>
</dbReference>
<dbReference type="SUPFAM" id="SSF48008">
    <property type="entry name" value="GntR ligand-binding domain-like"/>
    <property type="match status" value="1"/>
</dbReference>
<dbReference type="Gene3D" id="1.10.10.10">
    <property type="entry name" value="Winged helix-like DNA-binding domain superfamily/Winged helix DNA-binding domain"/>
    <property type="match status" value="1"/>
</dbReference>
<dbReference type="AlphaFoldDB" id="A0A1C5G845"/>
<evidence type="ECO:0000256" key="3">
    <source>
        <dbReference type="ARBA" id="ARBA00023163"/>
    </source>
</evidence>
<keyword evidence="6" id="KW-1185">Reference proteome</keyword>
<dbReference type="SUPFAM" id="SSF46785">
    <property type="entry name" value="Winged helix' DNA-binding domain"/>
    <property type="match status" value="1"/>
</dbReference>
<dbReference type="GO" id="GO:0003677">
    <property type="term" value="F:DNA binding"/>
    <property type="evidence" value="ECO:0007669"/>
    <property type="project" value="UniProtKB-KW"/>
</dbReference>
<evidence type="ECO:0000313" key="6">
    <source>
        <dbReference type="Proteomes" id="UP000198251"/>
    </source>
</evidence>
<feature type="domain" description="HTH gntR-type" evidence="4">
    <location>
        <begin position="16"/>
        <end position="84"/>
    </location>
</feature>
<dbReference type="Gene3D" id="1.20.120.530">
    <property type="entry name" value="GntR ligand-binding domain-like"/>
    <property type="match status" value="1"/>
</dbReference>